<keyword evidence="6 7" id="KW-0472">Membrane</keyword>
<comment type="caution">
    <text evidence="8">The sequence shown here is derived from an EMBL/GenBank/DDBJ whole genome shotgun (WGS) entry which is preliminary data.</text>
</comment>
<dbReference type="PANTHER" id="PTHR43663">
    <property type="entry name" value="CHROMATE TRANSPORT PROTEIN-RELATED"/>
    <property type="match status" value="1"/>
</dbReference>
<evidence type="ECO:0000313" key="9">
    <source>
        <dbReference type="Proteomes" id="UP001589836"/>
    </source>
</evidence>
<evidence type="ECO:0000256" key="4">
    <source>
        <dbReference type="ARBA" id="ARBA00022692"/>
    </source>
</evidence>
<feature type="transmembrane region" description="Helical" evidence="7">
    <location>
        <begin position="61"/>
        <end position="83"/>
    </location>
</feature>
<feature type="transmembrane region" description="Helical" evidence="7">
    <location>
        <begin position="89"/>
        <end position="116"/>
    </location>
</feature>
<accession>A0ABV6LUD3</accession>
<evidence type="ECO:0000256" key="2">
    <source>
        <dbReference type="ARBA" id="ARBA00005262"/>
    </source>
</evidence>
<keyword evidence="9" id="KW-1185">Reference proteome</keyword>
<comment type="similarity">
    <text evidence="2">Belongs to the chromate ion transporter (CHR) (TC 2.A.51) family.</text>
</comment>
<name>A0ABV6LUD3_9BACI</name>
<dbReference type="InterPro" id="IPR003370">
    <property type="entry name" value="Chromate_transpt"/>
</dbReference>
<dbReference type="Proteomes" id="UP001589836">
    <property type="component" value="Unassembled WGS sequence"/>
</dbReference>
<feature type="transmembrane region" description="Helical" evidence="7">
    <location>
        <begin position="155"/>
        <end position="186"/>
    </location>
</feature>
<organism evidence="8 9">
    <name type="scientific">Pontibacillus salicampi</name>
    <dbReference type="NCBI Taxonomy" id="1449801"/>
    <lineage>
        <taxon>Bacteria</taxon>
        <taxon>Bacillati</taxon>
        <taxon>Bacillota</taxon>
        <taxon>Bacilli</taxon>
        <taxon>Bacillales</taxon>
        <taxon>Bacillaceae</taxon>
        <taxon>Pontibacillus</taxon>
    </lineage>
</organism>
<keyword evidence="4 7" id="KW-0812">Transmembrane</keyword>
<dbReference type="InterPro" id="IPR052518">
    <property type="entry name" value="CHR_Transporter"/>
</dbReference>
<dbReference type="EMBL" id="JBHLTP010000023">
    <property type="protein sequence ID" value="MFC0525888.1"/>
    <property type="molecule type" value="Genomic_DNA"/>
</dbReference>
<reference evidence="8 9" key="1">
    <citation type="submission" date="2024-09" db="EMBL/GenBank/DDBJ databases">
        <authorList>
            <person name="Sun Q."/>
            <person name="Mori K."/>
        </authorList>
    </citation>
    <scope>NUCLEOTIDE SEQUENCE [LARGE SCALE GENOMIC DNA]</scope>
    <source>
        <strain evidence="8 9">NCAIM B.02529</strain>
    </source>
</reference>
<feature type="transmembrane region" description="Helical" evidence="7">
    <location>
        <begin position="20"/>
        <end position="40"/>
    </location>
</feature>
<evidence type="ECO:0000256" key="1">
    <source>
        <dbReference type="ARBA" id="ARBA00004651"/>
    </source>
</evidence>
<keyword evidence="5 7" id="KW-1133">Transmembrane helix</keyword>
<sequence length="195" mass="21011">MATKPSQAKRVSATHKDLLTLFLVFAKISPLTFGGGIAIIPHLESEFVRKKGWFKTEDIPTMLAIAQSAPGSIAVNVAIYIGYISKGIWGSLAALVGMVLPASLIMTMLTYLYVTYNNLSIVQQAFKGIRPAIIGLIIYAAFQIGRNAIQDKLTVIIFIISLGLLFSQSIFPLIMIAAGGGIGMLYPYISSQKGI</sequence>
<evidence type="ECO:0000256" key="7">
    <source>
        <dbReference type="SAM" id="Phobius"/>
    </source>
</evidence>
<keyword evidence="3" id="KW-1003">Cell membrane</keyword>
<comment type="subcellular location">
    <subcellularLocation>
        <location evidence="1">Cell membrane</location>
        <topology evidence="1">Multi-pass membrane protein</topology>
    </subcellularLocation>
</comment>
<dbReference type="RefSeq" id="WP_377351686.1">
    <property type="nucleotide sequence ID" value="NZ_JBHLTP010000023.1"/>
</dbReference>
<evidence type="ECO:0000256" key="5">
    <source>
        <dbReference type="ARBA" id="ARBA00022989"/>
    </source>
</evidence>
<evidence type="ECO:0000256" key="3">
    <source>
        <dbReference type="ARBA" id="ARBA00022475"/>
    </source>
</evidence>
<dbReference type="Pfam" id="PF02417">
    <property type="entry name" value="Chromate_transp"/>
    <property type="match status" value="1"/>
</dbReference>
<feature type="transmembrane region" description="Helical" evidence="7">
    <location>
        <begin position="128"/>
        <end position="149"/>
    </location>
</feature>
<proteinExistence type="inferred from homology"/>
<protein>
    <submittedName>
        <fullName evidence="8">Chromate transporter</fullName>
    </submittedName>
</protein>
<evidence type="ECO:0000313" key="8">
    <source>
        <dbReference type="EMBL" id="MFC0525888.1"/>
    </source>
</evidence>
<evidence type="ECO:0000256" key="6">
    <source>
        <dbReference type="ARBA" id="ARBA00023136"/>
    </source>
</evidence>
<gene>
    <name evidence="8" type="ORF">ACFFGV_20125</name>
</gene>
<dbReference type="PANTHER" id="PTHR43663:SF1">
    <property type="entry name" value="CHROMATE TRANSPORTER"/>
    <property type="match status" value="1"/>
</dbReference>